<dbReference type="Gene3D" id="3.40.50.300">
    <property type="entry name" value="P-loop containing nucleotide triphosphate hydrolases"/>
    <property type="match status" value="1"/>
</dbReference>
<dbReference type="SUPFAM" id="SSF50447">
    <property type="entry name" value="Translation proteins"/>
    <property type="match status" value="1"/>
</dbReference>
<dbReference type="PANTHER" id="PTHR43381">
    <property type="entry name" value="TRANSLATION INITIATION FACTOR IF-2-RELATED"/>
    <property type="match status" value="1"/>
</dbReference>
<keyword evidence="7" id="KW-0396">Initiation factor</keyword>
<dbReference type="Gene3D" id="2.40.30.10">
    <property type="entry name" value="Translation factors"/>
    <property type="match status" value="1"/>
</dbReference>
<name>A0A2P5C494_TREOI</name>
<keyword evidence="4" id="KW-0342">GTP-binding</keyword>
<feature type="compositionally biased region" description="Basic and acidic residues" evidence="5">
    <location>
        <begin position="98"/>
        <end position="114"/>
    </location>
</feature>
<feature type="region of interest" description="Disordered" evidence="5">
    <location>
        <begin position="36"/>
        <end position="71"/>
    </location>
</feature>
<proteinExistence type="predicted"/>
<feature type="region of interest" description="Disordered" evidence="5">
    <location>
        <begin position="205"/>
        <end position="227"/>
    </location>
</feature>
<dbReference type="InterPro" id="IPR009000">
    <property type="entry name" value="Transl_B-barrel_sf"/>
</dbReference>
<evidence type="ECO:0000256" key="4">
    <source>
        <dbReference type="ARBA" id="ARBA00023134"/>
    </source>
</evidence>
<protein>
    <submittedName>
        <fullName evidence="7">Translation initiation factor 2, gamma subunit</fullName>
    </submittedName>
</protein>
<dbReference type="InterPro" id="IPR015760">
    <property type="entry name" value="TIF_IF2"/>
</dbReference>
<evidence type="ECO:0000256" key="1">
    <source>
        <dbReference type="ARBA" id="ARBA00022690"/>
    </source>
</evidence>
<dbReference type="Pfam" id="PF00009">
    <property type="entry name" value="GTP_EFTU"/>
    <property type="match status" value="1"/>
</dbReference>
<evidence type="ECO:0000256" key="5">
    <source>
        <dbReference type="SAM" id="MobiDB-lite"/>
    </source>
</evidence>
<dbReference type="InParanoid" id="A0A2P5C494"/>
<dbReference type="STRING" id="63057.A0A2P5C494"/>
<evidence type="ECO:0000313" key="8">
    <source>
        <dbReference type="Proteomes" id="UP000237000"/>
    </source>
</evidence>
<feature type="compositionally biased region" description="Basic and acidic residues" evidence="5">
    <location>
        <begin position="125"/>
        <end position="134"/>
    </location>
</feature>
<dbReference type="OrthoDB" id="4928at2759"/>
<dbReference type="GO" id="GO:0005525">
    <property type="term" value="F:GTP binding"/>
    <property type="evidence" value="ECO:0007669"/>
    <property type="project" value="UniProtKB-KW"/>
</dbReference>
<dbReference type="SUPFAM" id="SSF52540">
    <property type="entry name" value="P-loop containing nucleoside triphosphate hydrolases"/>
    <property type="match status" value="1"/>
</dbReference>
<organism evidence="7 8">
    <name type="scientific">Trema orientale</name>
    <name type="common">Charcoal tree</name>
    <name type="synonym">Celtis orientalis</name>
    <dbReference type="NCBI Taxonomy" id="63057"/>
    <lineage>
        <taxon>Eukaryota</taxon>
        <taxon>Viridiplantae</taxon>
        <taxon>Streptophyta</taxon>
        <taxon>Embryophyta</taxon>
        <taxon>Tracheophyta</taxon>
        <taxon>Spermatophyta</taxon>
        <taxon>Magnoliopsida</taxon>
        <taxon>eudicotyledons</taxon>
        <taxon>Gunneridae</taxon>
        <taxon>Pentapetalae</taxon>
        <taxon>rosids</taxon>
        <taxon>fabids</taxon>
        <taxon>Rosales</taxon>
        <taxon>Cannabaceae</taxon>
        <taxon>Trema</taxon>
    </lineage>
</organism>
<dbReference type="SMART" id="SM00043">
    <property type="entry name" value="CY"/>
    <property type="match status" value="1"/>
</dbReference>
<dbReference type="GO" id="GO:0004869">
    <property type="term" value="F:cysteine-type endopeptidase inhibitor activity"/>
    <property type="evidence" value="ECO:0007669"/>
    <property type="project" value="UniProtKB-KW"/>
</dbReference>
<dbReference type="InterPro" id="IPR000010">
    <property type="entry name" value="Cystatin_dom"/>
</dbReference>
<dbReference type="InterPro" id="IPR000795">
    <property type="entry name" value="T_Tr_GTP-bd_dom"/>
</dbReference>
<dbReference type="GO" id="GO:0003924">
    <property type="term" value="F:GTPase activity"/>
    <property type="evidence" value="ECO:0007669"/>
    <property type="project" value="InterPro"/>
</dbReference>
<feature type="domain" description="Cystatin" evidence="6">
    <location>
        <begin position="693"/>
        <end position="787"/>
    </location>
</feature>
<gene>
    <name evidence="7" type="ORF">TorRG33x02_298410</name>
</gene>
<dbReference type="GO" id="GO:0005739">
    <property type="term" value="C:mitochondrion"/>
    <property type="evidence" value="ECO:0007669"/>
    <property type="project" value="TreeGrafter"/>
</dbReference>
<dbReference type="Proteomes" id="UP000237000">
    <property type="component" value="Unassembled WGS sequence"/>
</dbReference>
<comment type="caution">
    <text evidence="7">The sequence shown here is derived from an EMBL/GenBank/DDBJ whole genome shotgun (WGS) entry which is preliminary data.</text>
</comment>
<keyword evidence="2" id="KW-0789">Thiol protease inhibitor</keyword>
<keyword evidence="8" id="KW-1185">Reference proteome</keyword>
<feature type="region of interest" description="Disordered" evidence="5">
    <location>
        <begin position="795"/>
        <end position="814"/>
    </location>
</feature>
<dbReference type="PANTHER" id="PTHR43381:SF4">
    <property type="entry name" value="EUKARYOTIC TRANSLATION INITIATION FACTOR 5B"/>
    <property type="match status" value="1"/>
</dbReference>
<evidence type="ECO:0000259" key="6">
    <source>
        <dbReference type="SMART" id="SM00043"/>
    </source>
</evidence>
<dbReference type="SUPFAM" id="SSF54403">
    <property type="entry name" value="Cystatin/monellin"/>
    <property type="match status" value="1"/>
</dbReference>
<evidence type="ECO:0000313" key="7">
    <source>
        <dbReference type="EMBL" id="PON55804.1"/>
    </source>
</evidence>
<dbReference type="Gene3D" id="3.10.450.10">
    <property type="match status" value="1"/>
</dbReference>
<feature type="region of interest" description="Disordered" evidence="5">
    <location>
        <begin position="88"/>
        <end position="134"/>
    </location>
</feature>
<dbReference type="GO" id="GO:0003743">
    <property type="term" value="F:translation initiation factor activity"/>
    <property type="evidence" value="ECO:0007669"/>
    <property type="project" value="UniProtKB-KW"/>
</dbReference>
<keyword evidence="1" id="KW-0646">Protease inhibitor</keyword>
<dbReference type="InterPro" id="IPR027417">
    <property type="entry name" value="P-loop_NTPase"/>
</dbReference>
<dbReference type="CDD" id="cd00042">
    <property type="entry name" value="CY"/>
    <property type="match status" value="1"/>
</dbReference>
<dbReference type="InterPro" id="IPR046350">
    <property type="entry name" value="Cystatin_sf"/>
</dbReference>
<dbReference type="AlphaFoldDB" id="A0A2P5C494"/>
<sequence>MPPAGAKLKEKALVIDHDDGEYSERYQVQEEKLVNITAKKKKKKKKKRGRKSSSMDDVVLLKSKTMSESKGSIAPAKMKVLKYSMEMQEEALSSRNVEAAEKAKREKELEKQADNDDDGDDDEKETTPRKHEEREKYFRRCHAMNNEFLAIIRYREAKADATSSSTTTAPPPKKRLLPKNLRSPVCCIMGDTGSETKLLLDCIRGSSSSSTNEDDQEDVHDEAARSSRITQQQIGATHLPLETILERSKPKTTSFELTLPGLLVVDTPWHQFSFSSKLRSSRALGFCDIAVLVVDIMHGLDRQTIESLNLLKMSNVDFIVALINVDKLHGWKSICNAPFGKSFTKQSVDVVDEFNMRLTHIITQFKEQGITTQVFYKRGEVLKTHSIVPTSALTGEGIPDLLLFLVVWTQGTMVERLTYTSEVKCTVLEVKVVEGLGTTIDVILANGVLHEGDEIVVCGMQGLIVTTIRALLTPHPIKELQGTYMHHKEIKGAQGIKITAEGLEHAITGTGLYVVGPYDDLEEIKELAMEDMASDRSRTSNKSGKGVCVQASTLVLKRKKDQIPKGKHRVCKGSNDNVKLKENVKFKENLKLEETVTLKKKVSASENKDPSGPHDKDLVYEDSEPYFFIQWMERIRKQEKLLKKFSVLVPNWHKLSFEENVACYERNRELLREYREQVRAYEGFHVDVNVFHRRGRIITPVDKDDELMNEKVKAAVAFAVEKYNQSEGKDLKLKRVVKANSKIVLGFIFYLTLEANDRCFYEAKVFDEVGGDGHKLLFFRSAKYYPLVSEKKKEEKRSSLQATRSVKFGKDSGV</sequence>
<evidence type="ECO:0000256" key="2">
    <source>
        <dbReference type="ARBA" id="ARBA00022704"/>
    </source>
</evidence>
<keyword evidence="3" id="KW-0547">Nucleotide-binding</keyword>
<keyword evidence="7" id="KW-0648">Protein biosynthesis</keyword>
<feature type="compositionally biased region" description="Basic residues" evidence="5">
    <location>
        <begin position="38"/>
        <end position="51"/>
    </location>
</feature>
<dbReference type="Pfam" id="PF00031">
    <property type="entry name" value="Cystatin"/>
    <property type="match status" value="1"/>
</dbReference>
<dbReference type="EMBL" id="JXTC01000416">
    <property type="protein sequence ID" value="PON55804.1"/>
    <property type="molecule type" value="Genomic_DNA"/>
</dbReference>
<reference evidence="8" key="1">
    <citation type="submission" date="2016-06" db="EMBL/GenBank/DDBJ databases">
        <title>Parallel loss of symbiosis genes in relatives of nitrogen-fixing non-legume Parasponia.</title>
        <authorList>
            <person name="Van Velzen R."/>
            <person name="Holmer R."/>
            <person name="Bu F."/>
            <person name="Rutten L."/>
            <person name="Van Zeijl A."/>
            <person name="Liu W."/>
            <person name="Santuari L."/>
            <person name="Cao Q."/>
            <person name="Sharma T."/>
            <person name="Shen D."/>
            <person name="Roswanjaya Y."/>
            <person name="Wardhani T."/>
            <person name="Kalhor M.S."/>
            <person name="Jansen J."/>
            <person name="Van den Hoogen J."/>
            <person name="Gungor B."/>
            <person name="Hartog M."/>
            <person name="Hontelez J."/>
            <person name="Verver J."/>
            <person name="Yang W.-C."/>
            <person name="Schijlen E."/>
            <person name="Repin R."/>
            <person name="Schilthuizen M."/>
            <person name="Schranz E."/>
            <person name="Heidstra R."/>
            <person name="Miyata K."/>
            <person name="Fedorova E."/>
            <person name="Kohlen W."/>
            <person name="Bisseling T."/>
            <person name="Smit S."/>
            <person name="Geurts R."/>
        </authorList>
    </citation>
    <scope>NUCLEOTIDE SEQUENCE [LARGE SCALE GENOMIC DNA]</scope>
    <source>
        <strain evidence="8">cv. RG33-2</strain>
    </source>
</reference>
<feature type="compositionally biased region" description="Acidic residues" evidence="5">
    <location>
        <begin position="115"/>
        <end position="124"/>
    </location>
</feature>
<evidence type="ECO:0000256" key="3">
    <source>
        <dbReference type="ARBA" id="ARBA00022741"/>
    </source>
</evidence>
<dbReference type="FunFam" id="2.40.30.10:FF:000013">
    <property type="entry name" value="eukaryotic translation initiation factor 5B"/>
    <property type="match status" value="1"/>
</dbReference>
<dbReference type="CDD" id="cd03703">
    <property type="entry name" value="aeIF5B_II"/>
    <property type="match status" value="1"/>
</dbReference>
<accession>A0A2P5C494</accession>